<gene>
    <name evidence="2" type="ORF">Pla110_24760</name>
</gene>
<dbReference type="InterPro" id="IPR024983">
    <property type="entry name" value="CHAT_dom"/>
</dbReference>
<name>A0A518CNF1_9PLAN</name>
<dbReference type="Proteomes" id="UP000317178">
    <property type="component" value="Chromosome"/>
</dbReference>
<dbReference type="PANTHER" id="PTHR10098:SF108">
    <property type="entry name" value="TETRATRICOPEPTIDE REPEAT PROTEIN 28"/>
    <property type="match status" value="1"/>
</dbReference>
<dbReference type="Pfam" id="PF12770">
    <property type="entry name" value="CHAT"/>
    <property type="match status" value="1"/>
</dbReference>
<reference evidence="2 3" key="1">
    <citation type="submission" date="2019-02" db="EMBL/GenBank/DDBJ databases">
        <title>Deep-cultivation of Planctomycetes and their phenomic and genomic characterization uncovers novel biology.</title>
        <authorList>
            <person name="Wiegand S."/>
            <person name="Jogler M."/>
            <person name="Boedeker C."/>
            <person name="Pinto D."/>
            <person name="Vollmers J."/>
            <person name="Rivas-Marin E."/>
            <person name="Kohn T."/>
            <person name="Peeters S.H."/>
            <person name="Heuer A."/>
            <person name="Rast P."/>
            <person name="Oberbeckmann S."/>
            <person name="Bunk B."/>
            <person name="Jeske O."/>
            <person name="Meyerdierks A."/>
            <person name="Storesund J.E."/>
            <person name="Kallscheuer N."/>
            <person name="Luecker S."/>
            <person name="Lage O.M."/>
            <person name="Pohl T."/>
            <person name="Merkel B.J."/>
            <person name="Hornburger P."/>
            <person name="Mueller R.-W."/>
            <person name="Bruemmer F."/>
            <person name="Labrenz M."/>
            <person name="Spormann A.M."/>
            <person name="Op den Camp H."/>
            <person name="Overmann J."/>
            <person name="Amann R."/>
            <person name="Jetten M.S.M."/>
            <person name="Mascher T."/>
            <person name="Medema M.H."/>
            <person name="Devos D.P."/>
            <person name="Kaster A.-K."/>
            <person name="Ovreas L."/>
            <person name="Rohde M."/>
            <person name="Galperin M.Y."/>
            <person name="Jogler C."/>
        </authorList>
    </citation>
    <scope>NUCLEOTIDE SEQUENCE [LARGE SCALE GENOMIC DNA]</scope>
    <source>
        <strain evidence="2 3">Pla110</strain>
    </source>
</reference>
<keyword evidence="3" id="KW-1185">Reference proteome</keyword>
<protein>
    <submittedName>
        <fullName evidence="2">CHAT domain protein</fullName>
    </submittedName>
</protein>
<sequence length="1078" mass="122078">MAKQANSKDENEPQAEEISNFIKAQDWPALLRLSIIPHPLENQAEEGLQEVFRSASVISIWQRIWLCLYISYHSVVSTPTWLLFEKRWTSEQLDTLKVLPNASIIERSLNIDFVRRSAKSHQDRVLKAARFVIIAAERLGDKHLSTFASLVEVTHCGVHGDLPSAVARLIELHEDLLKSSPHTPVINAGTLEVLAGIARPFLSELTDKASIEYERNNNYEEARQLLLLANLGWKTFVDKDLPEDVLQRSRTMQAYAILLSKNGDAEKADAYHVFAVRMLRQLVEDTKGGYQVEYASSLRNYTGFLFDMGQPRLAIHTAEEAIEIVKPLYARDPINYCDLLAGLYNNHAMALIQIDLPGEALSSSASAVRIREKEFETRLKKGSEKLVLAMELYASALNHCHRMTESKDVFESAIATIQDDDRTESHKKHHLLASLYLNYSETLAKLDDSEAARQHAETAWIICRDMFRQGISHSPSLRMKASEIFARRLIPTLSAASTAEQLDIAEAALRMAIEVSEEIRVGTKSPSGLQGLEYSLSDVFDGLIQVLLIRLDRGRSKEDIANEVLKFSEMSRMRSLSSVLANDYCQLEGVVDGKLLAQLRDTQANISAMNNRLFYTDHFLESTDLKIEEMSKVTADFLILEKPELHQQRHQYENDLKAIQKRIEEQIPAFEVLNVFTPLELSEIREMLPDEQTAFLYFHMADRVAVCVVVTHATVELIEYPQTTREETQSILREWAAAYQNSCDSGGKLNSMRWGRLMRPLLDRLGNLLFDSVYPKLPNSIQSLIIVPHRELHSFPFHICPGRQPYKFLCDEFSIHYVPSFSVLSQCLKRSRGPMERMLSVRRTADLEFLEIEEKMLTVAFGTNAKYLDSTPEVVHQLRAASAEIDIFHHSGHGYYDQDDPLNSSLVFWENGNVKVTFSVQDVLETIKFRNATLVVLACCEGGIVQPDEVDEHFGFPTAFLVAGMKVGVFAMWQVDDLATAILVTRFYERLLSGLSPARALDQTQRWMRGVPDDLAECLEDGPATADYVEKMGMFTGISDHSLRADCESVLKHWRDSETPPFQSPVFWAAFFTSGVSQ</sequence>
<proteinExistence type="predicted"/>
<dbReference type="Gene3D" id="1.25.40.10">
    <property type="entry name" value="Tetratricopeptide repeat domain"/>
    <property type="match status" value="1"/>
</dbReference>
<dbReference type="PANTHER" id="PTHR10098">
    <property type="entry name" value="RAPSYN-RELATED"/>
    <property type="match status" value="1"/>
</dbReference>
<evidence type="ECO:0000313" key="3">
    <source>
        <dbReference type="Proteomes" id="UP000317178"/>
    </source>
</evidence>
<organism evidence="2 3">
    <name type="scientific">Polystyrenella longa</name>
    <dbReference type="NCBI Taxonomy" id="2528007"/>
    <lineage>
        <taxon>Bacteria</taxon>
        <taxon>Pseudomonadati</taxon>
        <taxon>Planctomycetota</taxon>
        <taxon>Planctomycetia</taxon>
        <taxon>Planctomycetales</taxon>
        <taxon>Planctomycetaceae</taxon>
        <taxon>Polystyrenella</taxon>
    </lineage>
</organism>
<dbReference type="InterPro" id="IPR011990">
    <property type="entry name" value="TPR-like_helical_dom_sf"/>
</dbReference>
<dbReference type="SUPFAM" id="SSF48452">
    <property type="entry name" value="TPR-like"/>
    <property type="match status" value="1"/>
</dbReference>
<dbReference type="AlphaFoldDB" id="A0A518CNF1"/>
<feature type="domain" description="CHAT" evidence="1">
    <location>
        <begin position="760"/>
        <end position="1075"/>
    </location>
</feature>
<dbReference type="KEGG" id="plon:Pla110_24760"/>
<evidence type="ECO:0000313" key="2">
    <source>
        <dbReference type="EMBL" id="QDU80743.1"/>
    </source>
</evidence>
<evidence type="ECO:0000259" key="1">
    <source>
        <dbReference type="Pfam" id="PF12770"/>
    </source>
</evidence>
<accession>A0A518CNF1</accession>
<dbReference type="EMBL" id="CP036281">
    <property type="protein sequence ID" value="QDU80743.1"/>
    <property type="molecule type" value="Genomic_DNA"/>
</dbReference>